<evidence type="ECO:0000256" key="2">
    <source>
        <dbReference type="SAM" id="SignalP"/>
    </source>
</evidence>
<gene>
    <name evidence="3" type="ORF">HHL10_08145</name>
</gene>
<dbReference type="Pfam" id="PF13663">
    <property type="entry name" value="DUF4148"/>
    <property type="match status" value="1"/>
</dbReference>
<feature type="chain" id="PRO_5032553082" evidence="2">
    <location>
        <begin position="25"/>
        <end position="137"/>
    </location>
</feature>
<feature type="region of interest" description="Disordered" evidence="1">
    <location>
        <begin position="64"/>
        <end position="97"/>
    </location>
</feature>
<dbReference type="Proteomes" id="UP000574067">
    <property type="component" value="Unassembled WGS sequence"/>
</dbReference>
<organism evidence="3 4">
    <name type="scientific">Azohydromonas caseinilytica</name>
    <dbReference type="NCBI Taxonomy" id="2728836"/>
    <lineage>
        <taxon>Bacteria</taxon>
        <taxon>Pseudomonadati</taxon>
        <taxon>Pseudomonadota</taxon>
        <taxon>Betaproteobacteria</taxon>
        <taxon>Burkholderiales</taxon>
        <taxon>Sphaerotilaceae</taxon>
        <taxon>Azohydromonas</taxon>
    </lineage>
</organism>
<proteinExistence type="predicted"/>
<sequence>MKATLITTVLAAASAALLSFNVQAAEASVYLRESGPPSFSDGAMGKTRAQVRAELAEAVARGEVSNGGVPPLARPYDHIWSESGPGPLGGPGGKTRAQVKAELADAVSRGELVLSGGNGYRRGYGDAGGPSGAAAMR</sequence>
<evidence type="ECO:0000313" key="4">
    <source>
        <dbReference type="Proteomes" id="UP000574067"/>
    </source>
</evidence>
<accession>A0A848F8A3</accession>
<dbReference type="AlphaFoldDB" id="A0A848F8A3"/>
<name>A0A848F8A3_9BURK</name>
<keyword evidence="4" id="KW-1185">Reference proteome</keyword>
<evidence type="ECO:0000256" key="1">
    <source>
        <dbReference type="SAM" id="MobiDB-lite"/>
    </source>
</evidence>
<evidence type="ECO:0000313" key="3">
    <source>
        <dbReference type="EMBL" id="NML14945.1"/>
    </source>
</evidence>
<dbReference type="EMBL" id="JABBFW010000004">
    <property type="protein sequence ID" value="NML14945.1"/>
    <property type="molecule type" value="Genomic_DNA"/>
</dbReference>
<dbReference type="RefSeq" id="WP_169159853.1">
    <property type="nucleotide sequence ID" value="NZ_JABBFW010000004.1"/>
</dbReference>
<dbReference type="InterPro" id="IPR025421">
    <property type="entry name" value="DUF4148"/>
</dbReference>
<keyword evidence="2" id="KW-0732">Signal</keyword>
<reference evidence="3 4" key="1">
    <citation type="submission" date="2020-04" db="EMBL/GenBank/DDBJ databases">
        <title>Azohydromonas sp. isolated from soil.</title>
        <authorList>
            <person name="Dahal R.H."/>
        </authorList>
    </citation>
    <scope>NUCLEOTIDE SEQUENCE [LARGE SCALE GENOMIC DNA]</scope>
    <source>
        <strain evidence="3 4">G-1-1-14</strain>
    </source>
</reference>
<feature type="signal peptide" evidence="2">
    <location>
        <begin position="1"/>
        <end position="24"/>
    </location>
</feature>
<protein>
    <submittedName>
        <fullName evidence="3">DUF4148 domain-containing protein</fullName>
    </submittedName>
</protein>
<comment type="caution">
    <text evidence="3">The sequence shown here is derived from an EMBL/GenBank/DDBJ whole genome shotgun (WGS) entry which is preliminary data.</text>
</comment>